<dbReference type="InterPro" id="IPR043375">
    <property type="entry name" value="FSCB"/>
</dbReference>
<evidence type="ECO:0000256" key="2">
    <source>
        <dbReference type="SAM" id="Phobius"/>
    </source>
</evidence>
<feature type="compositionally biased region" description="Acidic residues" evidence="1">
    <location>
        <begin position="177"/>
        <end position="187"/>
    </location>
</feature>
<dbReference type="GO" id="GO:0033234">
    <property type="term" value="P:negative regulation of protein sumoylation"/>
    <property type="evidence" value="ECO:0007669"/>
    <property type="project" value="InterPro"/>
</dbReference>
<evidence type="ECO:0000313" key="3">
    <source>
        <dbReference type="EMBL" id="EDV34141.1"/>
    </source>
</evidence>
<keyword evidence="2" id="KW-0472">Membrane</keyword>
<feature type="region of interest" description="Disordered" evidence="1">
    <location>
        <begin position="87"/>
        <end position="229"/>
    </location>
</feature>
<keyword evidence="2" id="KW-1133">Transmembrane helix</keyword>
<gene>
    <name evidence="3" type="primary">Dana\GF21125</name>
    <name evidence="3" type="synonym">dana_GLEANR_4348</name>
    <name evidence="3" type="ORF">GF21125</name>
</gene>
<evidence type="ECO:0000256" key="1">
    <source>
        <dbReference type="SAM" id="MobiDB-lite"/>
    </source>
</evidence>
<keyword evidence="4" id="KW-1185">Reference proteome</keyword>
<feature type="compositionally biased region" description="Basic and acidic residues" evidence="1">
    <location>
        <begin position="188"/>
        <end position="200"/>
    </location>
</feature>
<dbReference type="InParanoid" id="B3MQT6"/>
<dbReference type="GO" id="GO:0005509">
    <property type="term" value="F:calcium ion binding"/>
    <property type="evidence" value="ECO:0007669"/>
    <property type="project" value="InterPro"/>
</dbReference>
<sequence length="314" mass="34904">MSSIATRALDFVFGQTVHTGEPEGEFHGFVGFFNWIALKAHIVRDFFSIQKEATVNERAAVFAVSALSTAIALLFVFLTHTHMNTGNTRVKKSQTDKHTHTYTRTYTESKDSKDAPKEDAPKEDAPQEDAPKEDAPKEDAPQEDAPKVDAPKEDAPQEDAPQEDAPKEDAPKVDPPMEAEEPEEVGLNEERKAASEHEDANEPSASPRRPPTPPPRPFKSRQRLDREEKAKVLADLLLPENDDDDEEMTAALVGAADKETSSTLSRLYRLGRLKIEGMLPPLILESVFRANQTTQTRPVTGLYIEQVRPVEGQQ</sequence>
<dbReference type="PANTHER" id="PTHR36135">
    <property type="entry name" value="FIBROUS SHEATH CABYR-BINDING PROTEIN"/>
    <property type="match status" value="1"/>
</dbReference>
<feature type="compositionally biased region" description="Pro residues" evidence="1">
    <location>
        <begin position="208"/>
        <end position="217"/>
    </location>
</feature>
<feature type="transmembrane region" description="Helical" evidence="2">
    <location>
        <begin position="59"/>
        <end position="78"/>
    </location>
</feature>
<dbReference type="HOGENOM" id="CLU_886421_0_0_1"/>
<proteinExistence type="predicted"/>
<dbReference type="AlphaFoldDB" id="B3MQT6"/>
<feature type="compositionally biased region" description="Basic and acidic residues" evidence="1">
    <location>
        <begin position="107"/>
        <end position="155"/>
    </location>
</feature>
<dbReference type="OrthoDB" id="5981048at2759"/>
<reference evidence="3 4" key="1">
    <citation type="journal article" date="2007" name="Nature">
        <title>Evolution of genes and genomes on the Drosophila phylogeny.</title>
        <authorList>
            <consortium name="Drosophila 12 Genomes Consortium"/>
            <person name="Clark A.G."/>
            <person name="Eisen M.B."/>
            <person name="Smith D.R."/>
            <person name="Bergman C.M."/>
            <person name="Oliver B."/>
            <person name="Markow T.A."/>
            <person name="Kaufman T.C."/>
            <person name="Kellis M."/>
            <person name="Gelbart W."/>
            <person name="Iyer V.N."/>
            <person name="Pollard D.A."/>
            <person name="Sackton T.B."/>
            <person name="Larracuente A.M."/>
            <person name="Singh N.D."/>
            <person name="Abad J.P."/>
            <person name="Abt D.N."/>
            <person name="Adryan B."/>
            <person name="Aguade M."/>
            <person name="Akashi H."/>
            <person name="Anderson W.W."/>
            <person name="Aquadro C.F."/>
            <person name="Ardell D.H."/>
            <person name="Arguello R."/>
            <person name="Artieri C.G."/>
            <person name="Barbash D.A."/>
            <person name="Barker D."/>
            <person name="Barsanti P."/>
            <person name="Batterham P."/>
            <person name="Batzoglou S."/>
            <person name="Begun D."/>
            <person name="Bhutkar A."/>
            <person name="Blanco E."/>
            <person name="Bosak S.A."/>
            <person name="Bradley R.K."/>
            <person name="Brand A.D."/>
            <person name="Brent M.R."/>
            <person name="Brooks A.N."/>
            <person name="Brown R.H."/>
            <person name="Butlin R.K."/>
            <person name="Caggese C."/>
            <person name="Calvi B.R."/>
            <person name="Bernardo de Carvalho A."/>
            <person name="Caspi A."/>
            <person name="Castrezana S."/>
            <person name="Celniker S.E."/>
            <person name="Chang J.L."/>
            <person name="Chapple C."/>
            <person name="Chatterji S."/>
            <person name="Chinwalla A."/>
            <person name="Civetta A."/>
            <person name="Clifton S.W."/>
            <person name="Comeron J.M."/>
            <person name="Costello J.C."/>
            <person name="Coyne J.A."/>
            <person name="Daub J."/>
            <person name="David R.G."/>
            <person name="Delcher A.L."/>
            <person name="Delehaunty K."/>
            <person name="Do C.B."/>
            <person name="Ebling H."/>
            <person name="Edwards K."/>
            <person name="Eickbush T."/>
            <person name="Evans J.D."/>
            <person name="Filipski A."/>
            <person name="Findeiss S."/>
            <person name="Freyhult E."/>
            <person name="Fulton L."/>
            <person name="Fulton R."/>
            <person name="Garcia A.C."/>
            <person name="Gardiner A."/>
            <person name="Garfield D.A."/>
            <person name="Garvin B.E."/>
            <person name="Gibson G."/>
            <person name="Gilbert D."/>
            <person name="Gnerre S."/>
            <person name="Godfrey J."/>
            <person name="Good R."/>
            <person name="Gotea V."/>
            <person name="Gravely B."/>
            <person name="Greenberg A.J."/>
            <person name="Griffiths-Jones S."/>
            <person name="Gross S."/>
            <person name="Guigo R."/>
            <person name="Gustafson E.A."/>
            <person name="Haerty W."/>
            <person name="Hahn M.W."/>
            <person name="Halligan D.L."/>
            <person name="Halpern A.L."/>
            <person name="Halter G.M."/>
            <person name="Han M.V."/>
            <person name="Heger A."/>
            <person name="Hillier L."/>
            <person name="Hinrichs A.S."/>
            <person name="Holmes I."/>
            <person name="Hoskins R.A."/>
            <person name="Hubisz M.J."/>
            <person name="Hultmark D."/>
            <person name="Huntley M.A."/>
            <person name="Jaffe D.B."/>
            <person name="Jagadeeshan S."/>
            <person name="Jeck W.R."/>
            <person name="Johnson J."/>
            <person name="Jones C.D."/>
            <person name="Jordan W.C."/>
            <person name="Karpen G.H."/>
            <person name="Kataoka E."/>
            <person name="Keightley P.D."/>
            <person name="Kheradpour P."/>
            <person name="Kirkness E.F."/>
            <person name="Koerich L.B."/>
            <person name="Kristiansen K."/>
            <person name="Kudrna D."/>
            <person name="Kulathinal R.J."/>
            <person name="Kumar S."/>
            <person name="Kwok R."/>
            <person name="Lander E."/>
            <person name="Langley C.H."/>
            <person name="Lapoint R."/>
            <person name="Lazzaro B.P."/>
            <person name="Lee S.J."/>
            <person name="Levesque L."/>
            <person name="Li R."/>
            <person name="Lin C.F."/>
            <person name="Lin M.F."/>
            <person name="Lindblad-Toh K."/>
            <person name="Llopart A."/>
            <person name="Long M."/>
            <person name="Low L."/>
            <person name="Lozovsky E."/>
            <person name="Lu J."/>
            <person name="Luo M."/>
            <person name="Machado C.A."/>
            <person name="Makalowski W."/>
            <person name="Marzo M."/>
            <person name="Matsuda M."/>
            <person name="Matzkin L."/>
            <person name="McAllister B."/>
            <person name="McBride C.S."/>
            <person name="McKernan B."/>
            <person name="McKernan K."/>
            <person name="Mendez-Lago M."/>
            <person name="Minx P."/>
            <person name="Mollenhauer M.U."/>
            <person name="Montooth K."/>
            <person name="Mount S.M."/>
            <person name="Mu X."/>
            <person name="Myers E."/>
            <person name="Negre B."/>
            <person name="Newfeld S."/>
            <person name="Nielsen R."/>
            <person name="Noor M.A."/>
            <person name="O'Grady P."/>
            <person name="Pachter L."/>
            <person name="Papaceit M."/>
            <person name="Parisi M.J."/>
            <person name="Parisi M."/>
            <person name="Parts L."/>
            <person name="Pedersen J.S."/>
            <person name="Pesole G."/>
            <person name="Phillippy A.M."/>
            <person name="Ponting C.P."/>
            <person name="Pop M."/>
            <person name="Porcelli D."/>
            <person name="Powell J.R."/>
            <person name="Prohaska S."/>
            <person name="Pruitt K."/>
            <person name="Puig M."/>
            <person name="Quesneville H."/>
            <person name="Ram K.R."/>
            <person name="Rand D."/>
            <person name="Rasmussen M.D."/>
            <person name="Reed L.K."/>
            <person name="Reenan R."/>
            <person name="Reily A."/>
            <person name="Remington K.A."/>
            <person name="Rieger T.T."/>
            <person name="Ritchie M.G."/>
            <person name="Robin C."/>
            <person name="Rogers Y.H."/>
            <person name="Rohde C."/>
            <person name="Rozas J."/>
            <person name="Rubenfield M.J."/>
            <person name="Ruiz A."/>
            <person name="Russo S."/>
            <person name="Salzberg S.L."/>
            <person name="Sanchez-Gracia A."/>
            <person name="Saranga D.J."/>
            <person name="Sato H."/>
            <person name="Schaeffer S.W."/>
            <person name="Schatz M.C."/>
            <person name="Schlenke T."/>
            <person name="Schwartz R."/>
            <person name="Segarra C."/>
            <person name="Singh R.S."/>
            <person name="Sirot L."/>
            <person name="Sirota M."/>
            <person name="Sisneros N.B."/>
            <person name="Smith C.D."/>
            <person name="Smith T.F."/>
            <person name="Spieth J."/>
            <person name="Stage D.E."/>
            <person name="Stark A."/>
            <person name="Stephan W."/>
            <person name="Strausberg R.L."/>
            <person name="Strempel S."/>
            <person name="Sturgill D."/>
            <person name="Sutton G."/>
            <person name="Sutton G.G."/>
            <person name="Tao W."/>
            <person name="Teichmann S."/>
            <person name="Tobari Y.N."/>
            <person name="Tomimura Y."/>
            <person name="Tsolas J.M."/>
            <person name="Valente V.L."/>
            <person name="Venter E."/>
            <person name="Venter J.C."/>
            <person name="Vicario S."/>
            <person name="Vieira F.G."/>
            <person name="Vilella A.J."/>
            <person name="Villasante A."/>
            <person name="Walenz B."/>
            <person name="Wang J."/>
            <person name="Wasserman M."/>
            <person name="Watts T."/>
            <person name="Wilson D."/>
            <person name="Wilson R.K."/>
            <person name="Wing R.A."/>
            <person name="Wolfner M.F."/>
            <person name="Wong A."/>
            <person name="Wong G.K."/>
            <person name="Wu C.I."/>
            <person name="Wu G."/>
            <person name="Yamamoto D."/>
            <person name="Yang H.P."/>
            <person name="Yang S.P."/>
            <person name="Yorke J.A."/>
            <person name="Yoshida K."/>
            <person name="Zdobnov E."/>
            <person name="Zhang P."/>
            <person name="Zhang Y."/>
            <person name="Zimin A.V."/>
            <person name="Baldwin J."/>
            <person name="Abdouelleil A."/>
            <person name="Abdulkadir J."/>
            <person name="Abebe A."/>
            <person name="Abera B."/>
            <person name="Abreu J."/>
            <person name="Acer S.C."/>
            <person name="Aftuck L."/>
            <person name="Alexander A."/>
            <person name="An P."/>
            <person name="Anderson E."/>
            <person name="Anderson S."/>
            <person name="Arachi H."/>
            <person name="Azer M."/>
            <person name="Bachantsang P."/>
            <person name="Barry A."/>
            <person name="Bayul T."/>
            <person name="Berlin A."/>
            <person name="Bessette D."/>
            <person name="Bloom T."/>
            <person name="Blye J."/>
            <person name="Boguslavskiy L."/>
            <person name="Bonnet C."/>
            <person name="Boukhgalter B."/>
            <person name="Bourzgui I."/>
            <person name="Brown A."/>
            <person name="Cahill P."/>
            <person name="Channer S."/>
            <person name="Cheshatsang Y."/>
            <person name="Chuda L."/>
            <person name="Citroen M."/>
            <person name="Collymore A."/>
            <person name="Cooke P."/>
            <person name="Costello M."/>
            <person name="D'Aco K."/>
            <person name="Daza R."/>
            <person name="De Haan G."/>
            <person name="DeGray S."/>
            <person name="DeMaso C."/>
            <person name="Dhargay N."/>
            <person name="Dooley K."/>
            <person name="Dooley E."/>
            <person name="Doricent M."/>
            <person name="Dorje P."/>
            <person name="Dorjee K."/>
            <person name="Dupes A."/>
            <person name="Elong R."/>
            <person name="Falk J."/>
            <person name="Farina A."/>
            <person name="Faro S."/>
            <person name="Ferguson D."/>
            <person name="Fisher S."/>
            <person name="Foley C.D."/>
            <person name="Franke A."/>
            <person name="Friedrich D."/>
            <person name="Gadbois L."/>
            <person name="Gearin G."/>
            <person name="Gearin C.R."/>
            <person name="Giannoukos G."/>
            <person name="Goode T."/>
            <person name="Graham J."/>
            <person name="Grandbois E."/>
            <person name="Grewal S."/>
            <person name="Gyaltsen K."/>
            <person name="Hafez N."/>
            <person name="Hagos B."/>
            <person name="Hall J."/>
            <person name="Henson C."/>
            <person name="Hollinger A."/>
            <person name="Honan T."/>
            <person name="Huard M.D."/>
            <person name="Hughes L."/>
            <person name="Hurhula B."/>
            <person name="Husby M.E."/>
            <person name="Kamat A."/>
            <person name="Kanga B."/>
            <person name="Kashin S."/>
            <person name="Khazanovich D."/>
            <person name="Kisner P."/>
            <person name="Lance K."/>
            <person name="Lara M."/>
            <person name="Lee W."/>
            <person name="Lennon N."/>
            <person name="Letendre F."/>
            <person name="LeVine R."/>
            <person name="Lipovsky A."/>
            <person name="Liu X."/>
            <person name="Liu J."/>
            <person name="Liu S."/>
            <person name="Lokyitsang T."/>
            <person name="Lokyitsang Y."/>
            <person name="Lubonja R."/>
            <person name="Lui A."/>
            <person name="MacDonald P."/>
            <person name="Magnisalis V."/>
            <person name="Maru K."/>
            <person name="Matthews C."/>
            <person name="McCusker W."/>
            <person name="McDonough S."/>
            <person name="Mehta T."/>
            <person name="Meldrim J."/>
            <person name="Meneus L."/>
            <person name="Mihai O."/>
            <person name="Mihalev A."/>
            <person name="Mihova T."/>
            <person name="Mittelman R."/>
            <person name="Mlenga V."/>
            <person name="Montmayeur A."/>
            <person name="Mulrain L."/>
            <person name="Navidi A."/>
            <person name="Naylor J."/>
            <person name="Negash T."/>
            <person name="Nguyen T."/>
            <person name="Nguyen N."/>
            <person name="Nicol R."/>
            <person name="Norbu C."/>
            <person name="Norbu N."/>
            <person name="Novod N."/>
            <person name="O'Neill B."/>
            <person name="Osman S."/>
            <person name="Markiewicz E."/>
            <person name="Oyono O.L."/>
            <person name="Patti C."/>
            <person name="Phunkhang P."/>
            <person name="Pierre F."/>
            <person name="Priest M."/>
            <person name="Raghuraman S."/>
            <person name="Rege F."/>
            <person name="Reyes R."/>
            <person name="Rise C."/>
            <person name="Rogov P."/>
            <person name="Ross K."/>
            <person name="Ryan E."/>
            <person name="Settipalli S."/>
            <person name="Shea T."/>
            <person name="Sherpa N."/>
            <person name="Shi L."/>
            <person name="Shih D."/>
            <person name="Sparrow T."/>
            <person name="Spaulding J."/>
            <person name="Stalker J."/>
            <person name="Stange-Thomann N."/>
            <person name="Stavropoulos S."/>
            <person name="Stone C."/>
            <person name="Strader C."/>
            <person name="Tesfaye S."/>
            <person name="Thomson T."/>
            <person name="Thoulutsang Y."/>
            <person name="Thoulutsang D."/>
            <person name="Topham K."/>
            <person name="Topping I."/>
            <person name="Tsamla T."/>
            <person name="Vassiliev H."/>
            <person name="Vo A."/>
            <person name="Wangchuk T."/>
            <person name="Wangdi T."/>
            <person name="Weiand M."/>
            <person name="Wilkinson J."/>
            <person name="Wilson A."/>
            <person name="Yadav S."/>
            <person name="Young G."/>
            <person name="Yu Q."/>
            <person name="Zembek L."/>
            <person name="Zhong D."/>
            <person name="Zimmer A."/>
            <person name="Zwirko Z."/>
            <person name="Jaffe D.B."/>
            <person name="Alvarez P."/>
            <person name="Brockman W."/>
            <person name="Butler J."/>
            <person name="Chin C."/>
            <person name="Gnerre S."/>
            <person name="Grabherr M."/>
            <person name="Kleber M."/>
            <person name="Mauceli E."/>
            <person name="MacCallum I."/>
        </authorList>
    </citation>
    <scope>NUCLEOTIDE SEQUENCE [LARGE SCALE GENOMIC DNA]</scope>
    <source>
        <strain evidence="4">Tucson 14024-0371.13</strain>
    </source>
</reference>
<dbReference type="EMBL" id="CH902622">
    <property type="protein sequence ID" value="EDV34141.1"/>
    <property type="molecule type" value="Genomic_DNA"/>
</dbReference>
<name>B3MQT6_DROAN</name>
<dbReference type="Proteomes" id="UP000007801">
    <property type="component" value="Unassembled WGS sequence"/>
</dbReference>
<dbReference type="PANTHER" id="PTHR36135:SF1">
    <property type="entry name" value="FIBROUS SHEATH CABYR-BINDING PROTEIN"/>
    <property type="match status" value="1"/>
</dbReference>
<protein>
    <submittedName>
        <fullName evidence="3">Uncharacterized protein</fullName>
    </submittedName>
</protein>
<accession>B3MQT6</accession>
<dbReference type="KEGG" id="dan:6503814"/>
<organism evidence="3 4">
    <name type="scientific">Drosophila ananassae</name>
    <name type="common">Fruit fly</name>
    <dbReference type="NCBI Taxonomy" id="7217"/>
    <lineage>
        <taxon>Eukaryota</taxon>
        <taxon>Metazoa</taxon>
        <taxon>Ecdysozoa</taxon>
        <taxon>Arthropoda</taxon>
        <taxon>Hexapoda</taxon>
        <taxon>Insecta</taxon>
        <taxon>Pterygota</taxon>
        <taxon>Neoptera</taxon>
        <taxon>Endopterygota</taxon>
        <taxon>Diptera</taxon>
        <taxon>Brachycera</taxon>
        <taxon>Muscomorpha</taxon>
        <taxon>Ephydroidea</taxon>
        <taxon>Drosophilidae</taxon>
        <taxon>Drosophila</taxon>
        <taxon>Sophophora</taxon>
    </lineage>
</organism>
<evidence type="ECO:0000313" key="4">
    <source>
        <dbReference type="Proteomes" id="UP000007801"/>
    </source>
</evidence>
<dbReference type="GeneID" id="6503814"/>
<keyword evidence="2" id="KW-0812">Transmembrane</keyword>